<evidence type="ECO:0000256" key="1">
    <source>
        <dbReference type="SAM" id="Phobius"/>
    </source>
</evidence>
<keyword evidence="1" id="KW-1133">Transmembrane helix</keyword>
<feature type="transmembrane region" description="Helical" evidence="1">
    <location>
        <begin position="6"/>
        <end position="24"/>
    </location>
</feature>
<dbReference type="AlphaFoldDB" id="A0A2W7NHU2"/>
<dbReference type="OrthoDB" id="7865568at2"/>
<dbReference type="EMBL" id="QKZL01000001">
    <property type="protein sequence ID" value="PZX19828.1"/>
    <property type="molecule type" value="Genomic_DNA"/>
</dbReference>
<accession>A0A2W7NHU2</accession>
<keyword evidence="1" id="KW-0472">Membrane</keyword>
<feature type="transmembrane region" description="Helical" evidence="1">
    <location>
        <begin position="36"/>
        <end position="55"/>
    </location>
</feature>
<dbReference type="RefSeq" id="WP_111535493.1">
    <property type="nucleotide sequence ID" value="NZ_QKZL01000001.1"/>
</dbReference>
<proteinExistence type="predicted"/>
<keyword evidence="1" id="KW-0812">Transmembrane</keyword>
<protein>
    <recommendedName>
        <fullName evidence="4">LydA family holin superfamily III</fullName>
    </recommendedName>
</protein>
<reference evidence="2 3" key="1">
    <citation type="submission" date="2018-06" db="EMBL/GenBank/DDBJ databases">
        <title>Genomic Encyclopedia of Archaeal and Bacterial Type Strains, Phase II (KMG-II): from individual species to whole genera.</title>
        <authorList>
            <person name="Goeker M."/>
        </authorList>
    </citation>
    <scope>NUCLEOTIDE SEQUENCE [LARGE SCALE GENOMIC DNA]</scope>
    <source>
        <strain evidence="2 3">DSM 22009</strain>
    </source>
</reference>
<keyword evidence="3" id="KW-1185">Reference proteome</keyword>
<gene>
    <name evidence="2" type="ORF">LX81_00291</name>
</gene>
<evidence type="ECO:0000313" key="2">
    <source>
        <dbReference type="EMBL" id="PZX19828.1"/>
    </source>
</evidence>
<name>A0A2W7NHU2_9RHOB</name>
<sequence length="95" mass="9973">MQLPTEIGALFLAGAAGAFVRAVYRPEPSWTRRLLEGLAGALSAIFLGGLVGHVIDATIGGGTWAYLAAGFLMGEAGIAGVQALRKRFIEKEEKK</sequence>
<organism evidence="2 3">
    <name type="scientific">Palleronia aestuarii</name>
    <dbReference type="NCBI Taxonomy" id="568105"/>
    <lineage>
        <taxon>Bacteria</taxon>
        <taxon>Pseudomonadati</taxon>
        <taxon>Pseudomonadota</taxon>
        <taxon>Alphaproteobacteria</taxon>
        <taxon>Rhodobacterales</taxon>
        <taxon>Roseobacteraceae</taxon>
        <taxon>Palleronia</taxon>
    </lineage>
</organism>
<evidence type="ECO:0000313" key="3">
    <source>
        <dbReference type="Proteomes" id="UP000248916"/>
    </source>
</evidence>
<evidence type="ECO:0008006" key="4">
    <source>
        <dbReference type="Google" id="ProtNLM"/>
    </source>
</evidence>
<comment type="caution">
    <text evidence="2">The sequence shown here is derived from an EMBL/GenBank/DDBJ whole genome shotgun (WGS) entry which is preliminary data.</text>
</comment>
<feature type="transmembrane region" description="Helical" evidence="1">
    <location>
        <begin position="61"/>
        <end position="84"/>
    </location>
</feature>
<dbReference type="Proteomes" id="UP000248916">
    <property type="component" value="Unassembled WGS sequence"/>
</dbReference>